<dbReference type="Gene3D" id="1.10.10.10">
    <property type="entry name" value="Winged helix-like DNA-binding domain superfamily/Winged helix DNA-binding domain"/>
    <property type="match status" value="1"/>
</dbReference>
<dbReference type="PATRIC" id="fig|1227486.3.peg.285"/>
<comment type="caution">
    <text evidence="2">The sequence shown here is derived from an EMBL/GenBank/DDBJ whole genome shotgun (WGS) entry which is preliminary data.</text>
</comment>
<evidence type="ECO:0000259" key="1">
    <source>
        <dbReference type="Pfam" id="PF01978"/>
    </source>
</evidence>
<evidence type="ECO:0000313" key="2">
    <source>
        <dbReference type="EMBL" id="ELZ37199.1"/>
    </source>
</evidence>
<dbReference type="CDD" id="cd00090">
    <property type="entry name" value="HTH_ARSR"/>
    <property type="match status" value="1"/>
</dbReference>
<dbReference type="Proteomes" id="UP000011572">
    <property type="component" value="Unassembled WGS sequence"/>
</dbReference>
<proteinExistence type="predicted"/>
<dbReference type="EMBL" id="AOIW01000021">
    <property type="protein sequence ID" value="ELZ37199.1"/>
    <property type="molecule type" value="Genomic_DNA"/>
</dbReference>
<accession>M0DSU4</accession>
<dbReference type="InterPro" id="IPR011991">
    <property type="entry name" value="ArsR-like_HTH"/>
</dbReference>
<reference evidence="2 3" key="1">
    <citation type="journal article" date="2014" name="PLoS Genet.">
        <title>Phylogenetically driven sequencing of extremely halophilic archaea reveals strategies for static and dynamic osmo-response.</title>
        <authorList>
            <person name="Becker E.A."/>
            <person name="Seitzer P.M."/>
            <person name="Tritt A."/>
            <person name="Larsen D."/>
            <person name="Krusor M."/>
            <person name="Yao A.I."/>
            <person name="Wu D."/>
            <person name="Madern D."/>
            <person name="Eisen J.A."/>
            <person name="Darling A.E."/>
            <person name="Facciotti M.T."/>
        </authorList>
    </citation>
    <scope>NUCLEOTIDE SEQUENCE [LARGE SCALE GENOMIC DNA]</scope>
    <source>
        <strain evidence="2 3">JCM 10247</strain>
    </source>
</reference>
<feature type="domain" description="Transcription regulator TrmB N-terminal" evidence="1">
    <location>
        <begin position="5"/>
        <end position="44"/>
    </location>
</feature>
<dbReference type="InterPro" id="IPR036390">
    <property type="entry name" value="WH_DNA-bd_sf"/>
</dbReference>
<protein>
    <submittedName>
        <fullName evidence="2">Transcriptional regulator</fullName>
    </submittedName>
</protein>
<sequence length="79" mass="8477">MFEAVSERPRGGRAVAEAAGVSRATAYRRLNELRDAGLVTSEHQISSDGHHRKQFAASARHLSISLDDGDIEAAVSFGL</sequence>
<gene>
    <name evidence="2" type="ORF">C473_01744</name>
</gene>
<dbReference type="InterPro" id="IPR002831">
    <property type="entry name" value="Tscrpt_reg_TrmB_N"/>
</dbReference>
<evidence type="ECO:0000313" key="3">
    <source>
        <dbReference type="Proteomes" id="UP000011572"/>
    </source>
</evidence>
<dbReference type="AlphaFoldDB" id="M0DSU4"/>
<dbReference type="Pfam" id="PF01978">
    <property type="entry name" value="TrmB"/>
    <property type="match status" value="1"/>
</dbReference>
<dbReference type="SUPFAM" id="SSF46785">
    <property type="entry name" value="Winged helix' DNA-binding domain"/>
    <property type="match status" value="1"/>
</dbReference>
<organism evidence="2 3">
    <name type="scientific">Halorubrum distributum JCM 10247</name>
    <dbReference type="NCBI Taxonomy" id="1227486"/>
    <lineage>
        <taxon>Archaea</taxon>
        <taxon>Methanobacteriati</taxon>
        <taxon>Methanobacteriota</taxon>
        <taxon>Stenosarchaea group</taxon>
        <taxon>Halobacteria</taxon>
        <taxon>Halobacteriales</taxon>
        <taxon>Haloferacaceae</taxon>
        <taxon>Halorubrum</taxon>
        <taxon>Halorubrum distributum group</taxon>
    </lineage>
</organism>
<dbReference type="InterPro" id="IPR036388">
    <property type="entry name" value="WH-like_DNA-bd_sf"/>
</dbReference>
<name>M0DSU4_9EURY</name>